<keyword evidence="2" id="KW-1185">Reference proteome</keyword>
<dbReference type="AlphaFoldDB" id="A0A2N3PKB0"/>
<dbReference type="OrthoDB" id="5368681at2"/>
<organism evidence="1 2">
    <name type="scientific">Helicobacter winghamensis</name>
    <dbReference type="NCBI Taxonomy" id="157268"/>
    <lineage>
        <taxon>Bacteria</taxon>
        <taxon>Pseudomonadati</taxon>
        <taxon>Campylobacterota</taxon>
        <taxon>Epsilonproteobacteria</taxon>
        <taxon>Campylobacterales</taxon>
        <taxon>Helicobacteraceae</taxon>
        <taxon>Helicobacter</taxon>
    </lineage>
</organism>
<evidence type="ECO:0000313" key="1">
    <source>
        <dbReference type="EMBL" id="PKT81854.1"/>
    </source>
</evidence>
<dbReference type="GeneID" id="78824936"/>
<proteinExistence type="predicted"/>
<accession>A0A2N3PKB0</accession>
<protein>
    <submittedName>
        <fullName evidence="1">Uncharacterized protein</fullName>
    </submittedName>
</protein>
<dbReference type="RefSeq" id="WP_101312996.1">
    <property type="nucleotide sequence ID" value="NZ_CP063087.1"/>
</dbReference>
<comment type="caution">
    <text evidence="1">The sequence shown here is derived from an EMBL/GenBank/DDBJ whole genome shotgun (WGS) entry which is preliminary data.</text>
</comment>
<name>A0A2N3PKB0_9HELI</name>
<evidence type="ECO:0000313" key="2">
    <source>
        <dbReference type="Proteomes" id="UP000233350"/>
    </source>
</evidence>
<dbReference type="EMBL" id="MBPK01000011">
    <property type="protein sequence ID" value="PKT81854.1"/>
    <property type="molecule type" value="Genomic_DNA"/>
</dbReference>
<reference evidence="1 2" key="1">
    <citation type="submission" date="2016-07" db="EMBL/GenBank/DDBJ databases">
        <title>Detection of Helicobacter winghamensis from caecal content of red fox (Vulpes vulpes).</title>
        <authorList>
            <person name="Zanoni R.G."/>
            <person name="Florio D."/>
            <person name="Caffara M."/>
            <person name="Renzi M."/>
            <person name="Parisi A."/>
            <person name="Pasquali F."/>
            <person name="Manfreda G."/>
        </authorList>
    </citation>
    <scope>NUCLEOTIDE SEQUENCE [LARGE SCALE GENOMIC DNA]</scope>
    <source>
        <strain evidence="1 2">295_13</strain>
    </source>
</reference>
<gene>
    <name evidence="1" type="ORF">BCM31_01330</name>
</gene>
<dbReference type="STRING" id="556267.HWAG_00689"/>
<dbReference type="Proteomes" id="UP000233350">
    <property type="component" value="Unassembled WGS sequence"/>
</dbReference>
<sequence>MFDYAKYENASSKELFNALTLVEKRTQKLTLQLKENKEAFKFLKMKLKKSLSNKKLKKVEEPTEDTKLILSKNEPLDYNNFDDLLESVDLELKAENA</sequence>